<reference evidence="3 4" key="1">
    <citation type="submission" date="2022-03" db="EMBL/GenBank/DDBJ databases">
        <title>Isotopic signatures of nitrous oxide derived from detoxification processes.</title>
        <authorList>
            <person name="Behrendt U."/>
            <person name="Buchen C."/>
            <person name="Well R."/>
            <person name="Ulrich A."/>
            <person name="Rohe L."/>
            <person name="Kolb S."/>
            <person name="Schloter M."/>
            <person name="Horn M.A."/>
            <person name="Augustin J."/>
        </authorList>
    </citation>
    <scope>NUCLEOTIDE SEQUENCE [LARGE SCALE GENOMIC DNA]</scope>
    <source>
        <strain evidence="3 4">S4-C24</strain>
    </source>
</reference>
<sequence>MTAGTPVLQLADVQVAADLKTYVSRARAAGESSIHLQAFGSVLAAYVCLMRPRILGESTPTILGLRVMPLAAPAAVEETVPLGAVGDRLARMGTQETGLTVPPTRVTESWTGVLPPRSGWEHAGVLESAVLEEAARDGIRQVSEALPESPGQLMVNNARGTVWSRPLPSTGGLPADVEIPSGAAFAALTLGFLDGNPAAVYRNGRWLRVSTGRGHVLVRSGASL</sequence>
<name>A0ABY3WIH4_9MICC</name>
<proteinExistence type="predicted"/>
<dbReference type="RefSeq" id="WP_241915203.1">
    <property type="nucleotide sequence ID" value="NZ_CP093326.1"/>
</dbReference>
<feature type="domain" description="DUF8185" evidence="2">
    <location>
        <begin position="115"/>
        <end position="222"/>
    </location>
</feature>
<evidence type="ECO:0000259" key="1">
    <source>
        <dbReference type="Pfam" id="PF26035"/>
    </source>
</evidence>
<evidence type="ECO:0000313" key="3">
    <source>
        <dbReference type="EMBL" id="UNK47464.1"/>
    </source>
</evidence>
<organism evidence="3 4">
    <name type="scientific">Arthrobacter sulfonylureivorans</name>
    <dbReference type="NCBI Taxonomy" id="2486855"/>
    <lineage>
        <taxon>Bacteria</taxon>
        <taxon>Bacillati</taxon>
        <taxon>Actinomycetota</taxon>
        <taxon>Actinomycetes</taxon>
        <taxon>Micrococcales</taxon>
        <taxon>Micrococcaceae</taxon>
        <taxon>Arthrobacter</taxon>
    </lineage>
</organism>
<accession>A0ABY3WIH4</accession>
<dbReference type="EMBL" id="CP093326">
    <property type="protein sequence ID" value="UNK47464.1"/>
    <property type="molecule type" value="Genomic_DNA"/>
</dbReference>
<dbReference type="InterPro" id="IPR058323">
    <property type="entry name" value="DUF8010"/>
</dbReference>
<dbReference type="Pfam" id="PF26035">
    <property type="entry name" value="DUF8010"/>
    <property type="match status" value="1"/>
</dbReference>
<keyword evidence="4" id="KW-1185">Reference proteome</keyword>
<dbReference type="Proteomes" id="UP000829069">
    <property type="component" value="Chromosome"/>
</dbReference>
<protein>
    <submittedName>
        <fullName evidence="3">Uncharacterized protein</fullName>
    </submittedName>
</protein>
<evidence type="ECO:0000313" key="4">
    <source>
        <dbReference type="Proteomes" id="UP000829069"/>
    </source>
</evidence>
<dbReference type="InterPro" id="IPR058498">
    <property type="entry name" value="DUF8185"/>
</dbReference>
<dbReference type="Pfam" id="PF26572">
    <property type="entry name" value="DUF8185"/>
    <property type="match status" value="1"/>
</dbReference>
<evidence type="ECO:0000259" key="2">
    <source>
        <dbReference type="Pfam" id="PF26572"/>
    </source>
</evidence>
<gene>
    <name evidence="3" type="ORF">MNQ99_09120</name>
</gene>
<feature type="domain" description="DUF8010" evidence="1">
    <location>
        <begin position="6"/>
        <end position="107"/>
    </location>
</feature>